<dbReference type="Proteomes" id="UP000807785">
    <property type="component" value="Unassembled WGS sequence"/>
</dbReference>
<proteinExistence type="predicted"/>
<dbReference type="AlphaFoldDB" id="A0A9D7E262"/>
<organism evidence="1 2">
    <name type="scientific">Candidatus Methylophosphatis roskildensis</name>
    <dbReference type="NCBI Taxonomy" id="2899263"/>
    <lineage>
        <taxon>Bacteria</taxon>
        <taxon>Pseudomonadati</taxon>
        <taxon>Pseudomonadota</taxon>
        <taxon>Betaproteobacteria</taxon>
        <taxon>Nitrosomonadales</taxon>
        <taxon>Sterolibacteriaceae</taxon>
        <taxon>Candidatus Methylophosphatis</taxon>
    </lineage>
</organism>
<evidence type="ECO:0008006" key="3">
    <source>
        <dbReference type="Google" id="ProtNLM"/>
    </source>
</evidence>
<accession>A0A9D7E262</accession>
<name>A0A9D7E262_9PROT</name>
<protein>
    <recommendedName>
        <fullName evidence="3">YqjK-like protein</fullName>
    </recommendedName>
</protein>
<dbReference type="EMBL" id="JADJEV010000002">
    <property type="protein sequence ID" value="MBK6972327.1"/>
    <property type="molecule type" value="Genomic_DNA"/>
</dbReference>
<dbReference type="Pfam" id="PF13997">
    <property type="entry name" value="YqjK"/>
    <property type="match status" value="1"/>
</dbReference>
<sequence>MSDRLAELALKKQRLLLRSADLRDRMGAHADGLAPVFVAVDRLREAGAVVRRNPEWVAGGIVVLVVARPRFVWRWVRRGYVGWRMWKSARKLLTSS</sequence>
<comment type="caution">
    <text evidence="1">The sequence shown here is derived from an EMBL/GenBank/DDBJ whole genome shotgun (WGS) entry which is preliminary data.</text>
</comment>
<reference evidence="1" key="1">
    <citation type="submission" date="2020-10" db="EMBL/GenBank/DDBJ databases">
        <title>Connecting structure to function with the recovery of over 1000 high-quality activated sludge metagenome-assembled genomes encoding full-length rRNA genes using long-read sequencing.</title>
        <authorList>
            <person name="Singleton C.M."/>
            <person name="Petriglieri F."/>
            <person name="Kristensen J.M."/>
            <person name="Kirkegaard R.H."/>
            <person name="Michaelsen T.Y."/>
            <person name="Andersen M.H."/>
            <person name="Karst S.M."/>
            <person name="Dueholm M.S."/>
            <person name="Nielsen P.H."/>
            <person name="Albertsen M."/>
        </authorList>
    </citation>
    <scope>NUCLEOTIDE SEQUENCE</scope>
    <source>
        <strain evidence="1">Bjer_18-Q3-R1-45_BAT3C.347</strain>
    </source>
</reference>
<gene>
    <name evidence="1" type="ORF">IPH26_05010</name>
</gene>
<evidence type="ECO:0000313" key="1">
    <source>
        <dbReference type="EMBL" id="MBK6972327.1"/>
    </source>
</evidence>
<dbReference type="InterPro" id="IPR025612">
    <property type="entry name" value="YqjK"/>
</dbReference>
<evidence type="ECO:0000313" key="2">
    <source>
        <dbReference type="Proteomes" id="UP000807785"/>
    </source>
</evidence>